<protein>
    <submittedName>
        <fullName evidence="2">Uncharacterized protein</fullName>
    </submittedName>
</protein>
<feature type="transmembrane region" description="Helical" evidence="1">
    <location>
        <begin position="93"/>
        <end position="117"/>
    </location>
</feature>
<dbReference type="Proteomes" id="UP000825438">
    <property type="component" value="Chromosome I"/>
</dbReference>
<dbReference type="PROSITE" id="PS51257">
    <property type="entry name" value="PROKAR_LIPOPROTEIN"/>
    <property type="match status" value="1"/>
</dbReference>
<reference evidence="2" key="1">
    <citation type="submission" date="2021-06" db="EMBL/GenBank/DDBJ databases">
        <title>Candida auris outbreak in lebanese hospital.</title>
        <authorList>
            <person name="Finianos M."/>
        </authorList>
    </citation>
    <scope>NUCLEOTIDE SEQUENCE</scope>
    <source>
        <strain evidence="2">CA7LBN</strain>
    </source>
</reference>
<accession>A0A8F2W2B4</accession>
<keyword evidence="1" id="KW-0472">Membrane</keyword>
<name>A0A8F2W2B4_CANAR</name>
<evidence type="ECO:0000256" key="1">
    <source>
        <dbReference type="SAM" id="Phobius"/>
    </source>
</evidence>
<feature type="transmembrane region" description="Helical" evidence="1">
    <location>
        <begin position="21"/>
        <end position="47"/>
    </location>
</feature>
<organism evidence="2">
    <name type="scientific">Candidozyma auris</name>
    <name type="common">Yeast</name>
    <name type="synonym">Candida auris</name>
    <dbReference type="NCBI Taxonomy" id="498019"/>
    <lineage>
        <taxon>Eukaryota</taxon>
        <taxon>Fungi</taxon>
        <taxon>Dikarya</taxon>
        <taxon>Ascomycota</taxon>
        <taxon>Saccharomycotina</taxon>
        <taxon>Pichiomycetes</taxon>
        <taxon>Metschnikowiaceae</taxon>
        <taxon>Candidozyma</taxon>
    </lineage>
</organism>
<dbReference type="AlphaFoldDB" id="A0A8F2W2B4"/>
<sequence length="197" mass="21454">MYINYARETSESAKKLSAVALGLIIAGCSIFGIAVIVTIIICCYRPGLFNELQWGWHGVTIESSAPQGGHSLPLPLMVVVYGYGGSGSGGLSFGGAIAIAVVGFCVCVFIGIMCWYYRRRKVKLLQQQYKQQNFNSETAYGPGVRPETINVQSVNQETRIHNETNNTAFMYVPPETPSAPPPAYDASHRDVRLQSAV</sequence>
<gene>
    <name evidence="2" type="ORF">CA7LBN_001262</name>
</gene>
<proteinExistence type="predicted"/>
<dbReference type="EMBL" id="CP076749">
    <property type="protein sequence ID" value="QWW22516.1"/>
    <property type="molecule type" value="Genomic_DNA"/>
</dbReference>
<keyword evidence="1" id="KW-1133">Transmembrane helix</keyword>
<keyword evidence="1" id="KW-0812">Transmembrane</keyword>
<evidence type="ECO:0000313" key="2">
    <source>
        <dbReference type="EMBL" id="QWW22516.1"/>
    </source>
</evidence>